<proteinExistence type="predicted"/>
<accession>A0A699XDC2</accession>
<dbReference type="AlphaFoldDB" id="A0A699XDC2"/>
<organism evidence="2">
    <name type="scientific">Tanacetum cinerariifolium</name>
    <name type="common">Dalmatian daisy</name>
    <name type="synonym">Chrysanthemum cinerariifolium</name>
    <dbReference type="NCBI Taxonomy" id="118510"/>
    <lineage>
        <taxon>Eukaryota</taxon>
        <taxon>Viridiplantae</taxon>
        <taxon>Streptophyta</taxon>
        <taxon>Embryophyta</taxon>
        <taxon>Tracheophyta</taxon>
        <taxon>Spermatophyta</taxon>
        <taxon>Magnoliopsida</taxon>
        <taxon>eudicotyledons</taxon>
        <taxon>Gunneridae</taxon>
        <taxon>Pentapetalae</taxon>
        <taxon>asterids</taxon>
        <taxon>campanulids</taxon>
        <taxon>Asterales</taxon>
        <taxon>Asteraceae</taxon>
        <taxon>Asteroideae</taxon>
        <taxon>Anthemideae</taxon>
        <taxon>Anthemidinae</taxon>
        <taxon>Tanacetum</taxon>
    </lineage>
</organism>
<gene>
    <name evidence="2" type="ORF">Tci_930051</name>
</gene>
<evidence type="ECO:0000313" key="2">
    <source>
        <dbReference type="EMBL" id="GFD58082.1"/>
    </source>
</evidence>
<feature type="non-terminal residue" evidence="2">
    <location>
        <position position="1"/>
    </location>
</feature>
<comment type="caution">
    <text evidence="2">The sequence shown here is derived from an EMBL/GenBank/DDBJ whole genome shotgun (WGS) entry which is preliminary data.</text>
</comment>
<name>A0A699XDC2_TANCI</name>
<feature type="region of interest" description="Disordered" evidence="1">
    <location>
        <begin position="1"/>
        <end position="59"/>
    </location>
</feature>
<sequence length="74" mass="7920">SATGRRAAGKRGSCRWRSQAQSGNRVGRHRPGRYPAGRAAVPRQASSGHGHRQQRSGSFPVRLVVCGMGLRLGV</sequence>
<reference evidence="2" key="1">
    <citation type="journal article" date="2019" name="Sci. Rep.">
        <title>Draft genome of Tanacetum cinerariifolium, the natural source of mosquito coil.</title>
        <authorList>
            <person name="Yamashiro T."/>
            <person name="Shiraishi A."/>
            <person name="Satake H."/>
            <person name="Nakayama K."/>
        </authorList>
    </citation>
    <scope>NUCLEOTIDE SEQUENCE</scope>
</reference>
<protein>
    <submittedName>
        <fullName evidence="2">Uncharacterized protein</fullName>
    </submittedName>
</protein>
<dbReference type="EMBL" id="BKCJ011848444">
    <property type="protein sequence ID" value="GFD58082.1"/>
    <property type="molecule type" value="Genomic_DNA"/>
</dbReference>
<evidence type="ECO:0000256" key="1">
    <source>
        <dbReference type="SAM" id="MobiDB-lite"/>
    </source>
</evidence>